<dbReference type="PANTHER" id="PTHR22754">
    <property type="entry name" value="DISCO-INTERACTING PROTEIN 2 DIP2 -RELATED"/>
    <property type="match status" value="1"/>
</dbReference>
<dbReference type="GO" id="GO:0006633">
    <property type="term" value="P:fatty acid biosynthetic process"/>
    <property type="evidence" value="ECO:0007669"/>
    <property type="project" value="TreeGrafter"/>
</dbReference>
<dbReference type="SUPFAM" id="SSF56801">
    <property type="entry name" value="Acetyl-CoA synthetase-like"/>
    <property type="match status" value="1"/>
</dbReference>
<gene>
    <name evidence="2" type="ORF">METZ01_LOCUS70893</name>
</gene>
<dbReference type="InterPro" id="IPR000873">
    <property type="entry name" value="AMP-dep_synth/lig_dom"/>
</dbReference>
<accession>A0A381TQD3</accession>
<dbReference type="Gene3D" id="3.40.50.12780">
    <property type="entry name" value="N-terminal domain of ligase-like"/>
    <property type="match status" value="1"/>
</dbReference>
<dbReference type="GO" id="GO:0005886">
    <property type="term" value="C:plasma membrane"/>
    <property type="evidence" value="ECO:0007669"/>
    <property type="project" value="TreeGrafter"/>
</dbReference>
<evidence type="ECO:0000313" key="2">
    <source>
        <dbReference type="EMBL" id="SVA18039.1"/>
    </source>
</evidence>
<name>A0A381TQD3_9ZZZZ</name>
<dbReference type="InterPro" id="IPR042099">
    <property type="entry name" value="ANL_N_sf"/>
</dbReference>
<dbReference type="InterPro" id="IPR045851">
    <property type="entry name" value="AMP-bd_C_sf"/>
</dbReference>
<dbReference type="Pfam" id="PF00501">
    <property type="entry name" value="AMP-binding"/>
    <property type="match status" value="1"/>
</dbReference>
<reference evidence="2" key="1">
    <citation type="submission" date="2018-05" db="EMBL/GenBank/DDBJ databases">
        <authorList>
            <person name="Lanie J.A."/>
            <person name="Ng W.-L."/>
            <person name="Kazmierczak K.M."/>
            <person name="Andrzejewski T.M."/>
            <person name="Davidsen T.M."/>
            <person name="Wayne K.J."/>
            <person name="Tettelin H."/>
            <person name="Glass J.I."/>
            <person name="Rusch D."/>
            <person name="Podicherti R."/>
            <person name="Tsui H.-C.T."/>
            <person name="Winkler M.E."/>
        </authorList>
    </citation>
    <scope>NUCLEOTIDE SEQUENCE</scope>
</reference>
<dbReference type="GO" id="GO:0070566">
    <property type="term" value="F:adenylyltransferase activity"/>
    <property type="evidence" value="ECO:0007669"/>
    <property type="project" value="TreeGrafter"/>
</dbReference>
<sequence>MPHRCVAANVQAIVERLEVEPHDVGGGWLPMYHDMGLIGNLLGAAARSIDLVLTTPFNFLRRPRRWLDVMERHNVSITAGPNVSYRHLLERGDIPGRDLGKWRVAIIGAEPVDPDLLTAFTEAFGPAGFPKTGFMPAYGLAEVGLMATGVRAQEMYEIVGVDREALVGEGVARPVNEASNCARIVSCGAPVRETSVRIVDDHGALVPDSCIGEISIAGSSVMREYFNDPAATADTLHGEWLMTGDLGYMKDQQLYVTGRKKELIIFGGRNYYPQDIERVVHGLELVRPGSVVAFGTKNGHDEGIVIVAAARNPQNNESIGARVRAVVSESLNLPVLDVVLLESGRIPRTTSGKLCRGRCRDLYEGGKLA</sequence>
<feature type="domain" description="AMP-dependent synthetase/ligase" evidence="1">
    <location>
        <begin position="2"/>
        <end position="226"/>
    </location>
</feature>
<dbReference type="Gene3D" id="3.30.300.30">
    <property type="match status" value="1"/>
</dbReference>
<dbReference type="PANTHER" id="PTHR22754:SF32">
    <property type="entry name" value="DISCO-INTERACTING PROTEIN 2"/>
    <property type="match status" value="1"/>
</dbReference>
<organism evidence="2">
    <name type="scientific">marine metagenome</name>
    <dbReference type="NCBI Taxonomy" id="408172"/>
    <lineage>
        <taxon>unclassified sequences</taxon>
        <taxon>metagenomes</taxon>
        <taxon>ecological metagenomes</taxon>
    </lineage>
</organism>
<proteinExistence type="predicted"/>
<dbReference type="AlphaFoldDB" id="A0A381TQD3"/>
<protein>
    <recommendedName>
        <fullName evidence="1">AMP-dependent synthetase/ligase domain-containing protein</fullName>
    </recommendedName>
</protein>
<evidence type="ECO:0000259" key="1">
    <source>
        <dbReference type="Pfam" id="PF00501"/>
    </source>
</evidence>
<dbReference type="EMBL" id="UINC01004954">
    <property type="protein sequence ID" value="SVA18039.1"/>
    <property type="molecule type" value="Genomic_DNA"/>
</dbReference>